<evidence type="ECO:0000313" key="2">
    <source>
        <dbReference type="Proteomes" id="UP000304953"/>
    </source>
</evidence>
<comment type="caution">
    <text evidence="1">The sequence shown here is derived from an EMBL/GenBank/DDBJ whole genome shotgun (WGS) entry which is preliminary data.</text>
</comment>
<keyword evidence="2" id="KW-1185">Reference proteome</keyword>
<protein>
    <submittedName>
        <fullName evidence="1">MBL fold metallo-hydrolase</fullName>
    </submittedName>
</protein>
<dbReference type="EMBL" id="SRYA01000083">
    <property type="protein sequence ID" value="TGY90802.1"/>
    <property type="molecule type" value="Genomic_DNA"/>
</dbReference>
<name>A0AC61RQU6_9FIRM</name>
<dbReference type="Proteomes" id="UP000304953">
    <property type="component" value="Unassembled WGS sequence"/>
</dbReference>
<gene>
    <name evidence="1" type="ORF">E5329_24180</name>
</gene>
<organism evidence="1 2">
    <name type="scientific">Petralouisia muris</name>
    <dbReference type="NCBI Taxonomy" id="3032872"/>
    <lineage>
        <taxon>Bacteria</taxon>
        <taxon>Bacillati</taxon>
        <taxon>Bacillota</taxon>
        <taxon>Clostridia</taxon>
        <taxon>Lachnospirales</taxon>
        <taxon>Lachnospiraceae</taxon>
        <taxon>Petralouisia</taxon>
    </lineage>
</organism>
<evidence type="ECO:0000313" key="1">
    <source>
        <dbReference type="EMBL" id="TGY90802.1"/>
    </source>
</evidence>
<reference evidence="1" key="1">
    <citation type="submission" date="2019-04" db="EMBL/GenBank/DDBJ databases">
        <title>Microbes associate with the intestines of laboratory mice.</title>
        <authorList>
            <person name="Navarre W."/>
            <person name="Wong E."/>
            <person name="Huang K."/>
            <person name="Tropini C."/>
            <person name="Ng K."/>
            <person name="Yu B."/>
        </authorList>
    </citation>
    <scope>NUCLEOTIDE SEQUENCE</scope>
    <source>
        <strain evidence="1">NM01_1-7b</strain>
    </source>
</reference>
<proteinExistence type="predicted"/>
<sequence length="268" mass="30035">MVIELRYSNTNTYLIRGTDGSILFDAGWAGSFPQFCRTLGEAGVAVREIRYLFISHFHPDHMGIAQEIAGCGVKIVVADVQRAHIHDADGVFAKEGNRLYQPIVDGEVRVISCRESRLLLKECGIAGEVVHTPGHSEDSISLCLDDGVFFVGDLNPLYELELHRGTQIGESWNKLLAKNPVKVYYGHAKTAELGRERGMPQKESGHSKDMFRLVKKIMKYIDKGYTLWDIGRVTGADKEFVEDVARMYLTHQNISVQGILDRIEIKGK</sequence>
<accession>A0AC61RQU6</accession>